<evidence type="ECO:0000259" key="4">
    <source>
        <dbReference type="PROSITE" id="PS51722"/>
    </source>
</evidence>
<sequence>MTKTSSSSRSNTHRQLRNLGVIAHVDAGKTTTTERILFYTGESHRIGEVHDGTAHMDFDPQEQKRGITINSAAVTVHWKGTQLNLIDTPGHIDFNIEVNRSLRVLDGAVVVFDGVAGV</sequence>
<dbReference type="PROSITE" id="PS51722">
    <property type="entry name" value="G_TR_2"/>
    <property type="match status" value="1"/>
</dbReference>
<dbReference type="NCBIfam" id="TIGR00231">
    <property type="entry name" value="small_GTP"/>
    <property type="match status" value="1"/>
</dbReference>
<evidence type="ECO:0000256" key="2">
    <source>
        <dbReference type="ARBA" id="ARBA00022917"/>
    </source>
</evidence>
<name>A0ABT5S033_9BURK</name>
<protein>
    <submittedName>
        <fullName evidence="5">GTP-binding protein</fullName>
    </submittedName>
</protein>
<dbReference type="PANTHER" id="PTHR43261">
    <property type="entry name" value="TRANSLATION ELONGATION FACTOR G-RELATED"/>
    <property type="match status" value="1"/>
</dbReference>
<dbReference type="RefSeq" id="WP_274112411.1">
    <property type="nucleotide sequence ID" value="NZ_JAPCKI010000011.1"/>
</dbReference>
<keyword evidence="1" id="KW-0547">Nucleotide-binding</keyword>
<keyword evidence="6" id="KW-1185">Reference proteome</keyword>
<comment type="caution">
    <text evidence="5">The sequence shown here is derived from an EMBL/GenBank/DDBJ whole genome shotgun (WGS) entry which is preliminary data.</text>
</comment>
<gene>
    <name evidence="5" type="ORF">OIN59_17880</name>
</gene>
<evidence type="ECO:0000313" key="6">
    <source>
        <dbReference type="Proteomes" id="UP001148932"/>
    </source>
</evidence>
<keyword evidence="2" id="KW-0648">Protein biosynthesis</keyword>
<proteinExistence type="predicted"/>
<dbReference type="Gene3D" id="3.40.50.300">
    <property type="entry name" value="P-loop containing nucleotide triphosphate hydrolases"/>
    <property type="match status" value="2"/>
</dbReference>
<dbReference type="PROSITE" id="PS00301">
    <property type="entry name" value="G_TR_1"/>
    <property type="match status" value="1"/>
</dbReference>
<dbReference type="InterPro" id="IPR000795">
    <property type="entry name" value="T_Tr_GTP-bd_dom"/>
</dbReference>
<evidence type="ECO:0000256" key="3">
    <source>
        <dbReference type="ARBA" id="ARBA00023134"/>
    </source>
</evidence>
<dbReference type="PANTHER" id="PTHR43261:SF1">
    <property type="entry name" value="RIBOSOME-RELEASING FACTOR 2, MITOCHONDRIAL"/>
    <property type="match status" value="1"/>
</dbReference>
<dbReference type="Pfam" id="PF00009">
    <property type="entry name" value="GTP_EFTU"/>
    <property type="match status" value="1"/>
</dbReference>
<dbReference type="EMBL" id="JAPCKI010000011">
    <property type="protein sequence ID" value="MDD2179309.1"/>
    <property type="molecule type" value="Genomic_DNA"/>
</dbReference>
<keyword evidence="3" id="KW-0342">GTP-binding</keyword>
<feature type="non-terminal residue" evidence="5">
    <location>
        <position position="118"/>
    </location>
</feature>
<evidence type="ECO:0000256" key="1">
    <source>
        <dbReference type="ARBA" id="ARBA00022741"/>
    </source>
</evidence>
<reference evidence="5" key="1">
    <citation type="submission" date="2022-10" db="EMBL/GenBank/DDBJ databases">
        <title>Description of microaerobic benzene degrading bacteria.</title>
        <authorList>
            <person name="Bedics A."/>
            <person name="Tancsics A."/>
            <person name="Banerjee S."/>
        </authorList>
    </citation>
    <scope>NUCLEOTIDE SEQUENCE</scope>
    <source>
        <strain evidence="5">D2M1</strain>
    </source>
</reference>
<dbReference type="Proteomes" id="UP001148932">
    <property type="component" value="Unassembled WGS sequence"/>
</dbReference>
<organism evidence="5 6">
    <name type="scientific">Acidovorax benzenivorans</name>
    <dbReference type="NCBI Taxonomy" id="2987520"/>
    <lineage>
        <taxon>Bacteria</taxon>
        <taxon>Pseudomonadati</taxon>
        <taxon>Pseudomonadota</taxon>
        <taxon>Betaproteobacteria</taxon>
        <taxon>Burkholderiales</taxon>
        <taxon>Comamonadaceae</taxon>
        <taxon>Acidovorax</taxon>
    </lineage>
</organism>
<dbReference type="PRINTS" id="PR00315">
    <property type="entry name" value="ELONGATNFCT"/>
</dbReference>
<accession>A0ABT5S033</accession>
<dbReference type="InterPro" id="IPR005225">
    <property type="entry name" value="Small_GTP-bd"/>
</dbReference>
<dbReference type="InterPro" id="IPR027417">
    <property type="entry name" value="P-loop_NTPase"/>
</dbReference>
<dbReference type="SUPFAM" id="SSF52540">
    <property type="entry name" value="P-loop containing nucleoside triphosphate hydrolases"/>
    <property type="match status" value="1"/>
</dbReference>
<evidence type="ECO:0000313" key="5">
    <source>
        <dbReference type="EMBL" id="MDD2179309.1"/>
    </source>
</evidence>
<dbReference type="InterPro" id="IPR031157">
    <property type="entry name" value="G_TR_CS"/>
</dbReference>
<feature type="domain" description="Tr-type G" evidence="4">
    <location>
        <begin position="14"/>
        <end position="118"/>
    </location>
</feature>